<name>A0ABW1I0E3_9PSEU</name>
<accession>A0ABW1I0E3</accession>
<feature type="compositionally biased region" description="Basic and acidic residues" evidence="1">
    <location>
        <begin position="1"/>
        <end position="10"/>
    </location>
</feature>
<feature type="region of interest" description="Disordered" evidence="1">
    <location>
        <begin position="105"/>
        <end position="140"/>
    </location>
</feature>
<dbReference type="RefSeq" id="WP_379563569.1">
    <property type="nucleotide sequence ID" value="NZ_JBHSQK010000005.1"/>
</dbReference>
<dbReference type="EMBL" id="JBHSQK010000005">
    <property type="protein sequence ID" value="MFC5947071.1"/>
    <property type="molecule type" value="Genomic_DNA"/>
</dbReference>
<sequence length="140" mass="15312">MSEHEQHPALDGDPEAEVEQRSVDGAEDGYFYKTFLMQGTGYNTPEHPAHPANKAVVVEEAIQRGLHPVGEPEGASAEVVRRGRRAHLNTELTYRVAVVPAVVHEEPQETVTPSDVVAEEAADEEPPAKPKRKTRKTAEG</sequence>
<gene>
    <name evidence="2" type="ORF">ACFQH9_02110</name>
</gene>
<evidence type="ECO:0000313" key="3">
    <source>
        <dbReference type="Proteomes" id="UP001596119"/>
    </source>
</evidence>
<dbReference type="Proteomes" id="UP001596119">
    <property type="component" value="Unassembled WGS sequence"/>
</dbReference>
<protein>
    <submittedName>
        <fullName evidence="2">Uncharacterized protein</fullName>
    </submittedName>
</protein>
<reference evidence="3" key="1">
    <citation type="journal article" date="2019" name="Int. J. Syst. Evol. Microbiol.">
        <title>The Global Catalogue of Microorganisms (GCM) 10K type strain sequencing project: providing services to taxonomists for standard genome sequencing and annotation.</title>
        <authorList>
            <consortium name="The Broad Institute Genomics Platform"/>
            <consortium name="The Broad Institute Genome Sequencing Center for Infectious Disease"/>
            <person name="Wu L."/>
            <person name="Ma J."/>
        </authorList>
    </citation>
    <scope>NUCLEOTIDE SEQUENCE [LARGE SCALE GENOMIC DNA]</scope>
    <source>
        <strain evidence="3">CGMCC 4.7397</strain>
    </source>
</reference>
<evidence type="ECO:0000313" key="2">
    <source>
        <dbReference type="EMBL" id="MFC5947071.1"/>
    </source>
</evidence>
<keyword evidence="3" id="KW-1185">Reference proteome</keyword>
<evidence type="ECO:0000256" key="1">
    <source>
        <dbReference type="SAM" id="MobiDB-lite"/>
    </source>
</evidence>
<feature type="compositionally biased region" description="Basic residues" evidence="1">
    <location>
        <begin position="129"/>
        <end position="140"/>
    </location>
</feature>
<proteinExistence type="predicted"/>
<organism evidence="2 3">
    <name type="scientific">Pseudonocardia lutea</name>
    <dbReference type="NCBI Taxonomy" id="2172015"/>
    <lineage>
        <taxon>Bacteria</taxon>
        <taxon>Bacillati</taxon>
        <taxon>Actinomycetota</taxon>
        <taxon>Actinomycetes</taxon>
        <taxon>Pseudonocardiales</taxon>
        <taxon>Pseudonocardiaceae</taxon>
        <taxon>Pseudonocardia</taxon>
    </lineage>
</organism>
<feature type="region of interest" description="Disordered" evidence="1">
    <location>
        <begin position="1"/>
        <end position="24"/>
    </location>
</feature>
<comment type="caution">
    <text evidence="2">The sequence shown here is derived from an EMBL/GenBank/DDBJ whole genome shotgun (WGS) entry which is preliminary data.</text>
</comment>